<reference evidence="1 2" key="1">
    <citation type="journal article" date="2021" name="Elife">
        <title>Chloroplast acquisition without the gene transfer in kleptoplastic sea slugs, Plakobranchus ocellatus.</title>
        <authorList>
            <person name="Maeda T."/>
            <person name="Takahashi S."/>
            <person name="Yoshida T."/>
            <person name="Shimamura S."/>
            <person name="Takaki Y."/>
            <person name="Nagai Y."/>
            <person name="Toyoda A."/>
            <person name="Suzuki Y."/>
            <person name="Arimoto A."/>
            <person name="Ishii H."/>
            <person name="Satoh N."/>
            <person name="Nishiyama T."/>
            <person name="Hasebe M."/>
            <person name="Maruyama T."/>
            <person name="Minagawa J."/>
            <person name="Obokata J."/>
            <person name="Shigenobu S."/>
        </authorList>
    </citation>
    <scope>NUCLEOTIDE SEQUENCE [LARGE SCALE GENOMIC DNA]</scope>
</reference>
<gene>
    <name evidence="1" type="ORF">ElyMa_001040500</name>
</gene>
<organism evidence="1 2">
    <name type="scientific">Elysia marginata</name>
    <dbReference type="NCBI Taxonomy" id="1093978"/>
    <lineage>
        <taxon>Eukaryota</taxon>
        <taxon>Metazoa</taxon>
        <taxon>Spiralia</taxon>
        <taxon>Lophotrochozoa</taxon>
        <taxon>Mollusca</taxon>
        <taxon>Gastropoda</taxon>
        <taxon>Heterobranchia</taxon>
        <taxon>Euthyneura</taxon>
        <taxon>Panpulmonata</taxon>
        <taxon>Sacoglossa</taxon>
        <taxon>Placobranchoidea</taxon>
        <taxon>Plakobranchidae</taxon>
        <taxon>Elysia</taxon>
    </lineage>
</organism>
<dbReference type="EMBL" id="BMAT01002121">
    <property type="protein sequence ID" value="GFR99298.1"/>
    <property type="molecule type" value="Genomic_DNA"/>
</dbReference>
<evidence type="ECO:0000313" key="1">
    <source>
        <dbReference type="EMBL" id="GFR99298.1"/>
    </source>
</evidence>
<proteinExistence type="predicted"/>
<sequence>MNTTRSEAAAFPLNNHEAPKTSTIAVKLSVSPSDSRPKYLSATLDRKDVPTRLRKETVLRKLTRKHGAPCNLFFERQLLPCITVQLNIALLCRPKVRTTNWWMLNYMDR</sequence>
<dbReference type="AlphaFoldDB" id="A0AAV4HN45"/>
<keyword evidence="2" id="KW-1185">Reference proteome</keyword>
<comment type="caution">
    <text evidence="1">The sequence shown here is derived from an EMBL/GenBank/DDBJ whole genome shotgun (WGS) entry which is preliminary data.</text>
</comment>
<accession>A0AAV4HN45</accession>
<protein>
    <submittedName>
        <fullName evidence="1">Uncharacterized protein</fullName>
    </submittedName>
</protein>
<dbReference type="Proteomes" id="UP000762676">
    <property type="component" value="Unassembled WGS sequence"/>
</dbReference>
<name>A0AAV4HN45_9GAST</name>
<evidence type="ECO:0000313" key="2">
    <source>
        <dbReference type="Proteomes" id="UP000762676"/>
    </source>
</evidence>